<name>A0A382BXV4_9ZZZZ</name>
<feature type="non-terminal residue" evidence="2">
    <location>
        <position position="335"/>
    </location>
</feature>
<feature type="non-terminal residue" evidence="2">
    <location>
        <position position="1"/>
    </location>
</feature>
<evidence type="ECO:0000313" key="2">
    <source>
        <dbReference type="EMBL" id="SVB18444.1"/>
    </source>
</evidence>
<keyword evidence="1" id="KW-0472">Membrane</keyword>
<evidence type="ECO:0000256" key="1">
    <source>
        <dbReference type="SAM" id="Phobius"/>
    </source>
</evidence>
<reference evidence="2" key="1">
    <citation type="submission" date="2018-05" db="EMBL/GenBank/DDBJ databases">
        <authorList>
            <person name="Lanie J.A."/>
            <person name="Ng W.-L."/>
            <person name="Kazmierczak K.M."/>
            <person name="Andrzejewski T.M."/>
            <person name="Davidsen T.M."/>
            <person name="Wayne K.J."/>
            <person name="Tettelin H."/>
            <person name="Glass J.I."/>
            <person name="Rusch D."/>
            <person name="Podicherti R."/>
            <person name="Tsui H.-C.T."/>
            <person name="Winkler M.E."/>
        </authorList>
    </citation>
    <scope>NUCLEOTIDE SEQUENCE</scope>
</reference>
<accession>A0A382BXV4</accession>
<dbReference type="AlphaFoldDB" id="A0A382BXV4"/>
<feature type="transmembrane region" description="Helical" evidence="1">
    <location>
        <begin position="12"/>
        <end position="29"/>
    </location>
</feature>
<gene>
    <name evidence="2" type="ORF">METZ01_LOCUS171298</name>
</gene>
<keyword evidence="1" id="KW-0812">Transmembrane</keyword>
<sequence>VDKPKPNYFRDGIFIVVVLLAVLSFELFSGTGGEIRTYPVPKEKPARAAAPEAKPNPSSLIQFAKPEDWIDNTDASGLATLSFALPGNAGVSAIPLPARLAENPMIVNMWREQVGLGPVDEASVKGLTKPIMIGGSTGRLFDFAGTKPLAGQDDPPRIVSASVVLGQVGWFFKLSGSAGAVEPQFAAFTNFIATLKFRPAASEVNFDKMMAEAQQANPPPAPPAAVGPAWTKPTGWAEKPPTAMRLGNFTAGDGQAEIYVMTFPGKVGGLLANVNRWRGESGLPGIDAVDLANSTSKLTVSGTPATLVEAIGASNGSLSVYHPADGLTWFYKMSG</sequence>
<protein>
    <submittedName>
        <fullName evidence="2">Uncharacterized protein</fullName>
    </submittedName>
</protein>
<organism evidence="2">
    <name type="scientific">marine metagenome</name>
    <dbReference type="NCBI Taxonomy" id="408172"/>
    <lineage>
        <taxon>unclassified sequences</taxon>
        <taxon>metagenomes</taxon>
        <taxon>ecological metagenomes</taxon>
    </lineage>
</organism>
<proteinExistence type="predicted"/>
<keyword evidence="1" id="KW-1133">Transmembrane helix</keyword>
<dbReference type="EMBL" id="UINC01031811">
    <property type="protein sequence ID" value="SVB18444.1"/>
    <property type="molecule type" value="Genomic_DNA"/>
</dbReference>